<dbReference type="CDD" id="cd06225">
    <property type="entry name" value="HAMP"/>
    <property type="match status" value="1"/>
</dbReference>
<keyword evidence="6 12" id="KW-0812">Transmembrane</keyword>
<evidence type="ECO:0000256" key="8">
    <source>
        <dbReference type="ARBA" id="ARBA00022989"/>
    </source>
</evidence>
<evidence type="ECO:0000256" key="11">
    <source>
        <dbReference type="SAM" id="MobiDB-lite"/>
    </source>
</evidence>
<sequence length="509" mass="53875">MSSLPPPPPPDGRTVPPGTVPPGAMPVGPVPLGEGGDDRRWHYRRSLASRVTLLTTIAVGVAVAFVAMGAYVTVRMQLQSTLDQSLLDRAHQAASSNALSELLSSNSPIPSAALGAADVRIGYITPAHDTRSIDRGPKLSLGQQEVDVVDHRSSYSIRTINAGGIDYRVVAVPTETGGALVLAQPLGPQQRVLDRLGAVMLLFGAAGVIAAGMAGWGVARNGLRPVRRLTTSVEHIARTEDLTPLPVEGDDEIARLATAFNQMLTALSASRDRQRQLVADAGHELRTPLTSLRTNLDLLAQADGPGGSHDLPEEARRELLEDVRAQIEELTTLIGDLVELARDEPLTHVVECVDLSEVVDRAIARVRRRAPGVTFDVASNPWWVVGEPAALERAITNLLDNAAKWSPPEGTVTVRLSHGVLTVEDQGPGIAPADLPHVFDRFYRSQESRSMPGSGLGLSIVRQVASRHSGAVAAGSSQQGGARLTLRLPGHVQPYGPNAPSGGDLTGRA</sequence>
<evidence type="ECO:0000256" key="4">
    <source>
        <dbReference type="ARBA" id="ARBA00022553"/>
    </source>
</evidence>
<keyword evidence="9" id="KW-0902">Two-component regulatory system</keyword>
<feature type="region of interest" description="Disordered" evidence="11">
    <location>
        <begin position="487"/>
        <end position="509"/>
    </location>
</feature>
<organism evidence="15 16">
    <name type="scientific">Nocardioides koreensis</name>
    <dbReference type="NCBI Taxonomy" id="433651"/>
    <lineage>
        <taxon>Bacteria</taxon>
        <taxon>Bacillati</taxon>
        <taxon>Actinomycetota</taxon>
        <taxon>Actinomycetes</taxon>
        <taxon>Propionibacteriales</taxon>
        <taxon>Nocardioidaceae</taxon>
        <taxon>Nocardioides</taxon>
    </lineage>
</organism>
<dbReference type="Gene3D" id="6.10.340.10">
    <property type="match status" value="1"/>
</dbReference>
<dbReference type="InterPro" id="IPR003594">
    <property type="entry name" value="HATPase_dom"/>
</dbReference>
<evidence type="ECO:0000256" key="1">
    <source>
        <dbReference type="ARBA" id="ARBA00000085"/>
    </source>
</evidence>
<evidence type="ECO:0000256" key="6">
    <source>
        <dbReference type="ARBA" id="ARBA00022692"/>
    </source>
</evidence>
<dbReference type="PROSITE" id="PS50885">
    <property type="entry name" value="HAMP"/>
    <property type="match status" value="1"/>
</dbReference>
<dbReference type="SUPFAM" id="SSF158472">
    <property type="entry name" value="HAMP domain-like"/>
    <property type="match status" value="1"/>
</dbReference>
<dbReference type="EMBL" id="BAAAQR010000009">
    <property type="protein sequence ID" value="GAA2149581.1"/>
    <property type="molecule type" value="Genomic_DNA"/>
</dbReference>
<dbReference type="InterPro" id="IPR005467">
    <property type="entry name" value="His_kinase_dom"/>
</dbReference>
<evidence type="ECO:0000256" key="10">
    <source>
        <dbReference type="ARBA" id="ARBA00023136"/>
    </source>
</evidence>
<comment type="caution">
    <text evidence="15">The sequence shown here is derived from an EMBL/GenBank/DDBJ whole genome shotgun (WGS) entry which is preliminary data.</text>
</comment>
<reference evidence="15 16" key="1">
    <citation type="journal article" date="2019" name="Int. J. Syst. Evol. Microbiol.">
        <title>The Global Catalogue of Microorganisms (GCM) 10K type strain sequencing project: providing services to taxonomists for standard genome sequencing and annotation.</title>
        <authorList>
            <consortium name="The Broad Institute Genomics Platform"/>
            <consortium name="The Broad Institute Genome Sequencing Center for Infectious Disease"/>
            <person name="Wu L."/>
            <person name="Ma J."/>
        </authorList>
    </citation>
    <scope>NUCLEOTIDE SEQUENCE [LARGE SCALE GENOMIC DNA]</scope>
    <source>
        <strain evidence="15 16">JCM 16022</strain>
    </source>
</reference>
<dbReference type="Gene3D" id="3.30.565.10">
    <property type="entry name" value="Histidine kinase-like ATPase, C-terminal domain"/>
    <property type="match status" value="1"/>
</dbReference>
<dbReference type="EC" id="2.7.13.3" evidence="3"/>
<dbReference type="InterPro" id="IPR036097">
    <property type="entry name" value="HisK_dim/P_sf"/>
</dbReference>
<dbReference type="CDD" id="cd00075">
    <property type="entry name" value="HATPase"/>
    <property type="match status" value="1"/>
</dbReference>
<evidence type="ECO:0000256" key="3">
    <source>
        <dbReference type="ARBA" id="ARBA00012438"/>
    </source>
</evidence>
<dbReference type="SUPFAM" id="SSF47384">
    <property type="entry name" value="Homodimeric domain of signal transducing histidine kinase"/>
    <property type="match status" value="1"/>
</dbReference>
<evidence type="ECO:0000259" key="13">
    <source>
        <dbReference type="PROSITE" id="PS50109"/>
    </source>
</evidence>
<dbReference type="Proteomes" id="UP001501771">
    <property type="component" value="Unassembled WGS sequence"/>
</dbReference>
<dbReference type="SMART" id="SM00388">
    <property type="entry name" value="HisKA"/>
    <property type="match status" value="1"/>
</dbReference>
<dbReference type="SUPFAM" id="SSF55874">
    <property type="entry name" value="ATPase domain of HSP90 chaperone/DNA topoisomerase II/histidine kinase"/>
    <property type="match status" value="1"/>
</dbReference>
<feature type="domain" description="Histidine kinase" evidence="13">
    <location>
        <begin position="280"/>
        <end position="492"/>
    </location>
</feature>
<feature type="region of interest" description="Disordered" evidence="11">
    <location>
        <begin position="1"/>
        <end position="35"/>
    </location>
</feature>
<dbReference type="Gene3D" id="1.10.287.130">
    <property type="match status" value="1"/>
</dbReference>
<keyword evidence="4" id="KW-0597">Phosphoprotein</keyword>
<keyword evidence="16" id="KW-1185">Reference proteome</keyword>
<dbReference type="GO" id="GO:0016301">
    <property type="term" value="F:kinase activity"/>
    <property type="evidence" value="ECO:0007669"/>
    <property type="project" value="UniProtKB-KW"/>
</dbReference>
<dbReference type="PROSITE" id="PS50109">
    <property type="entry name" value="HIS_KIN"/>
    <property type="match status" value="1"/>
</dbReference>
<dbReference type="Pfam" id="PF00512">
    <property type="entry name" value="HisKA"/>
    <property type="match status" value="1"/>
</dbReference>
<dbReference type="Pfam" id="PF02518">
    <property type="entry name" value="HATPase_c"/>
    <property type="match status" value="1"/>
</dbReference>
<feature type="transmembrane region" description="Helical" evidence="12">
    <location>
        <begin position="51"/>
        <end position="74"/>
    </location>
</feature>
<evidence type="ECO:0000256" key="12">
    <source>
        <dbReference type="SAM" id="Phobius"/>
    </source>
</evidence>
<name>A0ABN2ZXF9_9ACTN</name>
<dbReference type="InterPro" id="IPR003660">
    <property type="entry name" value="HAMP_dom"/>
</dbReference>
<dbReference type="PANTHER" id="PTHR45436:SF5">
    <property type="entry name" value="SENSOR HISTIDINE KINASE TRCS"/>
    <property type="match status" value="1"/>
</dbReference>
<evidence type="ECO:0000259" key="14">
    <source>
        <dbReference type="PROSITE" id="PS50885"/>
    </source>
</evidence>
<evidence type="ECO:0000313" key="15">
    <source>
        <dbReference type="EMBL" id="GAA2149581.1"/>
    </source>
</evidence>
<dbReference type="PANTHER" id="PTHR45436">
    <property type="entry name" value="SENSOR HISTIDINE KINASE YKOH"/>
    <property type="match status" value="1"/>
</dbReference>
<evidence type="ECO:0000256" key="5">
    <source>
        <dbReference type="ARBA" id="ARBA00022679"/>
    </source>
</evidence>
<comment type="catalytic activity">
    <reaction evidence="1">
        <text>ATP + protein L-histidine = ADP + protein N-phospho-L-histidine.</text>
        <dbReference type="EC" id="2.7.13.3"/>
    </reaction>
</comment>
<feature type="domain" description="HAMP" evidence="14">
    <location>
        <begin position="220"/>
        <end position="272"/>
    </location>
</feature>
<dbReference type="PRINTS" id="PR00344">
    <property type="entry name" value="BCTRLSENSOR"/>
</dbReference>
<dbReference type="InterPro" id="IPR036890">
    <property type="entry name" value="HATPase_C_sf"/>
</dbReference>
<evidence type="ECO:0000313" key="16">
    <source>
        <dbReference type="Proteomes" id="UP001501771"/>
    </source>
</evidence>
<dbReference type="Pfam" id="PF00672">
    <property type="entry name" value="HAMP"/>
    <property type="match status" value="1"/>
</dbReference>
<keyword evidence="10 12" id="KW-0472">Membrane</keyword>
<dbReference type="CDD" id="cd00082">
    <property type="entry name" value="HisKA"/>
    <property type="match status" value="1"/>
</dbReference>
<dbReference type="RefSeq" id="WP_344153641.1">
    <property type="nucleotide sequence ID" value="NZ_BAAAQR010000009.1"/>
</dbReference>
<dbReference type="SMART" id="SM00304">
    <property type="entry name" value="HAMP"/>
    <property type="match status" value="1"/>
</dbReference>
<comment type="subcellular location">
    <subcellularLocation>
        <location evidence="2">Cell membrane</location>
    </subcellularLocation>
</comment>
<keyword evidence="5" id="KW-0808">Transferase</keyword>
<dbReference type="InterPro" id="IPR004358">
    <property type="entry name" value="Sig_transdc_His_kin-like_C"/>
</dbReference>
<gene>
    <name evidence="15" type="ORF">GCM10009844_29360</name>
</gene>
<accession>A0ABN2ZXF9</accession>
<dbReference type="InterPro" id="IPR050428">
    <property type="entry name" value="TCS_sensor_his_kinase"/>
</dbReference>
<dbReference type="InterPro" id="IPR003661">
    <property type="entry name" value="HisK_dim/P_dom"/>
</dbReference>
<keyword evidence="7 15" id="KW-0418">Kinase</keyword>
<feature type="transmembrane region" description="Helical" evidence="12">
    <location>
        <begin position="196"/>
        <end position="219"/>
    </location>
</feature>
<evidence type="ECO:0000256" key="2">
    <source>
        <dbReference type="ARBA" id="ARBA00004236"/>
    </source>
</evidence>
<evidence type="ECO:0000256" key="9">
    <source>
        <dbReference type="ARBA" id="ARBA00023012"/>
    </source>
</evidence>
<proteinExistence type="predicted"/>
<keyword evidence="8 12" id="KW-1133">Transmembrane helix</keyword>
<evidence type="ECO:0000256" key="7">
    <source>
        <dbReference type="ARBA" id="ARBA00022777"/>
    </source>
</evidence>
<dbReference type="SMART" id="SM00387">
    <property type="entry name" value="HATPase_c"/>
    <property type="match status" value="1"/>
</dbReference>
<protein>
    <recommendedName>
        <fullName evidence="3">histidine kinase</fullName>
        <ecNumber evidence="3">2.7.13.3</ecNumber>
    </recommendedName>
</protein>
<feature type="compositionally biased region" description="Pro residues" evidence="11">
    <location>
        <begin position="1"/>
        <end position="11"/>
    </location>
</feature>